<dbReference type="AlphaFoldDB" id="A0A1P8MXH3"/>
<keyword evidence="3" id="KW-1185">Reference proteome</keyword>
<dbReference type="STRING" id="299262.BWR18_14220"/>
<keyword evidence="2" id="KW-0808">Transferase</keyword>
<dbReference type="Pfam" id="PF20189">
    <property type="entry name" value="DUF6552"/>
    <property type="match status" value="1"/>
</dbReference>
<organism evidence="2 3">
    <name type="scientific">Tateyamaria omphalii</name>
    <dbReference type="NCBI Taxonomy" id="299262"/>
    <lineage>
        <taxon>Bacteria</taxon>
        <taxon>Pseudomonadati</taxon>
        <taxon>Pseudomonadota</taxon>
        <taxon>Alphaproteobacteria</taxon>
        <taxon>Rhodobacterales</taxon>
        <taxon>Roseobacteraceae</taxon>
        <taxon>Tateyamaria</taxon>
    </lineage>
</organism>
<dbReference type="InterPro" id="IPR046682">
    <property type="entry name" value="DUF6552"/>
</dbReference>
<keyword evidence="1" id="KW-0812">Transmembrane</keyword>
<dbReference type="Proteomes" id="UP000186336">
    <property type="component" value="Chromosome"/>
</dbReference>
<dbReference type="RefSeq" id="WP_076629138.1">
    <property type="nucleotide sequence ID" value="NZ_CP019312.1"/>
</dbReference>
<gene>
    <name evidence="2" type="ORF">BWR18_14220</name>
</gene>
<name>A0A1P8MXH3_9RHOB</name>
<dbReference type="OrthoDB" id="7357237at2"/>
<keyword evidence="2" id="KW-0489">Methyltransferase</keyword>
<dbReference type="GO" id="GO:0008168">
    <property type="term" value="F:methyltransferase activity"/>
    <property type="evidence" value="ECO:0007669"/>
    <property type="project" value="UniProtKB-KW"/>
</dbReference>
<reference evidence="2 3" key="1">
    <citation type="submission" date="2017-01" db="EMBL/GenBank/DDBJ databases">
        <title>Complete genome of Tateyamaria omphalii DOK1-4 isolated from seawater in Dokdo.</title>
        <authorList>
            <person name="Kim J.H."/>
            <person name="Chi W.-J."/>
        </authorList>
    </citation>
    <scope>NUCLEOTIDE SEQUENCE [LARGE SCALE GENOMIC DNA]</scope>
    <source>
        <strain evidence="2 3">DOK1-4</strain>
    </source>
</reference>
<evidence type="ECO:0000256" key="1">
    <source>
        <dbReference type="SAM" id="Phobius"/>
    </source>
</evidence>
<dbReference type="EMBL" id="CP019312">
    <property type="protein sequence ID" value="APX12713.1"/>
    <property type="molecule type" value="Genomic_DNA"/>
</dbReference>
<dbReference type="GO" id="GO:0032259">
    <property type="term" value="P:methylation"/>
    <property type="evidence" value="ECO:0007669"/>
    <property type="project" value="UniProtKB-KW"/>
</dbReference>
<evidence type="ECO:0000313" key="2">
    <source>
        <dbReference type="EMBL" id="APX12713.1"/>
    </source>
</evidence>
<protein>
    <submittedName>
        <fullName evidence="2">Ubiquinone biosynthesis methyltransferase UbiE</fullName>
    </submittedName>
</protein>
<accession>A0A1P8MXH3</accession>
<sequence length="78" mass="8454">MNAIVKRSTDTSTIKWGASVIQIFGYGATAFGLAPLNMYLFLIGLIGWLIVGWRWNDMAMTIIHLVALAAMVIGLALA</sequence>
<keyword evidence="1" id="KW-0472">Membrane</keyword>
<proteinExistence type="predicted"/>
<keyword evidence="2" id="KW-0830">Ubiquinone</keyword>
<evidence type="ECO:0000313" key="3">
    <source>
        <dbReference type="Proteomes" id="UP000186336"/>
    </source>
</evidence>
<feature type="transmembrane region" description="Helical" evidence="1">
    <location>
        <begin position="23"/>
        <end position="51"/>
    </location>
</feature>
<keyword evidence="1" id="KW-1133">Transmembrane helix</keyword>
<feature type="transmembrane region" description="Helical" evidence="1">
    <location>
        <begin position="58"/>
        <end position="77"/>
    </location>
</feature>
<dbReference type="KEGG" id="tom:BWR18_14220"/>